<dbReference type="GO" id="GO:0005737">
    <property type="term" value="C:cytoplasm"/>
    <property type="evidence" value="ECO:0007669"/>
    <property type="project" value="UniProtKB-SubCell"/>
</dbReference>
<proteinExistence type="inferred from homology"/>
<dbReference type="SUPFAM" id="SSF50447">
    <property type="entry name" value="Translation proteins"/>
    <property type="match status" value="1"/>
</dbReference>
<comment type="caution">
    <text evidence="8">The sequence shown here is derived from an EMBL/GenBank/DDBJ whole genome shotgun (WGS) entry which is preliminary data.</text>
</comment>
<dbReference type="Pfam" id="PF01782">
    <property type="entry name" value="RimM"/>
    <property type="match status" value="1"/>
</dbReference>
<dbReference type="InterPro" id="IPR036976">
    <property type="entry name" value="RimM_N_sf"/>
</dbReference>
<comment type="function">
    <text evidence="5">An accessory protein needed during the final step in the assembly of 30S ribosomal subunit, possibly for assembly of the head region. Essential for efficient processing of 16S rRNA. May be needed both before and after RbfA during the maturation of 16S rRNA. It has affinity for free ribosomal 30S subunits but not for 70S ribosomes.</text>
</comment>
<comment type="domain">
    <text evidence="5">The PRC barrel domain binds ribosomal protein uS19.</text>
</comment>
<keyword evidence="9" id="KW-1185">Reference proteome</keyword>
<comment type="subunit">
    <text evidence="5">Binds ribosomal protein uS19.</text>
</comment>
<gene>
    <name evidence="5" type="primary">rimM</name>
    <name evidence="8" type="ORF">CEY16_02250</name>
</gene>
<dbReference type="NCBIfam" id="TIGR02273">
    <property type="entry name" value="16S_RimM"/>
    <property type="match status" value="1"/>
</dbReference>
<dbReference type="GO" id="GO:0005840">
    <property type="term" value="C:ribosome"/>
    <property type="evidence" value="ECO:0007669"/>
    <property type="project" value="InterPro"/>
</dbReference>
<accession>A0A2I0QWB1</accession>
<dbReference type="PANTHER" id="PTHR33692:SF1">
    <property type="entry name" value="RIBOSOME MATURATION FACTOR RIMM"/>
    <property type="match status" value="1"/>
</dbReference>
<sequence length="173" mass="20062">MEHRYFNVGKIVNTHGVKGEVRVIPITDFEERFEPGHRLYFFPEKNTDHIELTVKTHRKHKQFDLLSFDELESINDVEPLKGGTLKVSENDLHELEEEEFYYYEIIGCEVVLMDGTLVGEVKEILSPGANDVWVVKRKGMKDALIPYIEPIVKEIDLEKGQIRIEDMEGMLDG</sequence>
<dbReference type="HAMAP" id="MF_00014">
    <property type="entry name" value="Ribosome_mat_RimM"/>
    <property type="match status" value="1"/>
</dbReference>
<feature type="domain" description="RimM N-terminal" evidence="6">
    <location>
        <begin position="8"/>
        <end position="90"/>
    </location>
</feature>
<dbReference type="Pfam" id="PF05239">
    <property type="entry name" value="PRC"/>
    <property type="match status" value="1"/>
</dbReference>
<dbReference type="GO" id="GO:0043022">
    <property type="term" value="F:ribosome binding"/>
    <property type="evidence" value="ECO:0007669"/>
    <property type="project" value="InterPro"/>
</dbReference>
<evidence type="ECO:0000256" key="1">
    <source>
        <dbReference type="ARBA" id="ARBA00022490"/>
    </source>
</evidence>
<dbReference type="Gene3D" id="2.30.30.240">
    <property type="entry name" value="PRC-barrel domain"/>
    <property type="match status" value="1"/>
</dbReference>
<evidence type="ECO:0000256" key="2">
    <source>
        <dbReference type="ARBA" id="ARBA00022517"/>
    </source>
</evidence>
<evidence type="ECO:0000259" key="6">
    <source>
        <dbReference type="Pfam" id="PF01782"/>
    </source>
</evidence>
<reference evidence="8 9" key="1">
    <citation type="submission" date="2017-06" db="EMBL/GenBank/DDBJ databases">
        <title>the draft geome sequence of Illustriluteabacillus marina B3227.</title>
        <authorList>
            <person name="He R.-H."/>
            <person name="Du Z.-J."/>
        </authorList>
    </citation>
    <scope>NUCLEOTIDE SEQUENCE [LARGE SCALE GENOMIC DNA]</scope>
    <source>
        <strain evidence="8 9">B3227</strain>
    </source>
</reference>
<keyword evidence="2 5" id="KW-0690">Ribosome biogenesis</keyword>
<evidence type="ECO:0000256" key="4">
    <source>
        <dbReference type="ARBA" id="ARBA00023186"/>
    </source>
</evidence>
<feature type="domain" description="PRC-barrel" evidence="7">
    <location>
        <begin position="97"/>
        <end position="170"/>
    </location>
</feature>
<organism evidence="8 9">
    <name type="scientific">Halalkalibacillus sediminis</name>
    <dbReference type="NCBI Taxonomy" id="2018042"/>
    <lineage>
        <taxon>Bacteria</taxon>
        <taxon>Bacillati</taxon>
        <taxon>Bacillota</taxon>
        <taxon>Bacilli</taxon>
        <taxon>Bacillales</taxon>
        <taxon>Bacillaceae</taxon>
        <taxon>Halalkalibacillus</taxon>
    </lineage>
</organism>
<evidence type="ECO:0000259" key="7">
    <source>
        <dbReference type="Pfam" id="PF05239"/>
    </source>
</evidence>
<dbReference type="EMBL" id="PJNH01000001">
    <property type="protein sequence ID" value="PKR78598.1"/>
    <property type="molecule type" value="Genomic_DNA"/>
</dbReference>
<dbReference type="SUPFAM" id="SSF50346">
    <property type="entry name" value="PRC-barrel domain"/>
    <property type="match status" value="1"/>
</dbReference>
<dbReference type="InterPro" id="IPR011033">
    <property type="entry name" value="PRC_barrel-like_sf"/>
</dbReference>
<dbReference type="Gene3D" id="2.40.30.60">
    <property type="entry name" value="RimM"/>
    <property type="match status" value="1"/>
</dbReference>
<evidence type="ECO:0000313" key="9">
    <source>
        <dbReference type="Proteomes" id="UP000243524"/>
    </source>
</evidence>
<dbReference type="RefSeq" id="WP_101330341.1">
    <property type="nucleotide sequence ID" value="NZ_PJNH01000001.1"/>
</dbReference>
<dbReference type="GO" id="GO:0006364">
    <property type="term" value="P:rRNA processing"/>
    <property type="evidence" value="ECO:0007669"/>
    <property type="project" value="UniProtKB-UniRule"/>
</dbReference>
<evidence type="ECO:0000256" key="5">
    <source>
        <dbReference type="HAMAP-Rule" id="MF_00014"/>
    </source>
</evidence>
<evidence type="ECO:0000256" key="3">
    <source>
        <dbReference type="ARBA" id="ARBA00022552"/>
    </source>
</evidence>
<evidence type="ECO:0000313" key="8">
    <source>
        <dbReference type="EMBL" id="PKR78598.1"/>
    </source>
</evidence>
<dbReference type="PANTHER" id="PTHR33692">
    <property type="entry name" value="RIBOSOME MATURATION FACTOR RIMM"/>
    <property type="match status" value="1"/>
</dbReference>
<name>A0A2I0QWB1_9BACI</name>
<dbReference type="OrthoDB" id="9810331at2"/>
<dbReference type="InterPro" id="IPR011961">
    <property type="entry name" value="RimM"/>
</dbReference>
<keyword evidence="1 5" id="KW-0963">Cytoplasm</keyword>
<keyword evidence="4 5" id="KW-0143">Chaperone</keyword>
<dbReference type="GO" id="GO:0042274">
    <property type="term" value="P:ribosomal small subunit biogenesis"/>
    <property type="evidence" value="ECO:0007669"/>
    <property type="project" value="UniProtKB-UniRule"/>
</dbReference>
<comment type="subcellular location">
    <subcellularLocation>
        <location evidence="5">Cytoplasm</location>
    </subcellularLocation>
</comment>
<dbReference type="InterPro" id="IPR027275">
    <property type="entry name" value="PRC-brl_dom"/>
</dbReference>
<dbReference type="AlphaFoldDB" id="A0A2I0QWB1"/>
<dbReference type="InterPro" id="IPR009000">
    <property type="entry name" value="Transl_B-barrel_sf"/>
</dbReference>
<dbReference type="Proteomes" id="UP000243524">
    <property type="component" value="Unassembled WGS sequence"/>
</dbReference>
<protein>
    <recommendedName>
        <fullName evidence="5">Ribosome maturation factor RimM</fullName>
    </recommendedName>
</protein>
<dbReference type="InterPro" id="IPR002676">
    <property type="entry name" value="RimM_N"/>
</dbReference>
<keyword evidence="3 5" id="KW-0698">rRNA processing</keyword>
<comment type="similarity">
    <text evidence="5">Belongs to the RimM family.</text>
</comment>